<dbReference type="GO" id="GO:0008137">
    <property type="term" value="F:NADH dehydrogenase (ubiquinone) activity"/>
    <property type="evidence" value="ECO:0007669"/>
    <property type="project" value="InterPro"/>
</dbReference>
<dbReference type="InterPro" id="IPR001750">
    <property type="entry name" value="ND/Mrp_TM"/>
</dbReference>
<feature type="transmembrane region" description="Helical" evidence="8">
    <location>
        <begin position="327"/>
        <end position="351"/>
    </location>
</feature>
<dbReference type="KEGG" id="bih:BIP78_0348"/>
<dbReference type="AlphaFoldDB" id="A0A410FT03"/>
<keyword evidence="4 7" id="KW-0812">Transmembrane</keyword>
<protein>
    <recommendedName>
        <fullName evidence="9">NADH:quinone oxidoreductase/Mrp antiporter transmembrane domain-containing protein</fullName>
    </recommendedName>
</protein>
<feature type="transmembrane region" description="Helical" evidence="8">
    <location>
        <begin position="113"/>
        <end position="131"/>
    </location>
</feature>
<feature type="transmembrane region" description="Helical" evidence="8">
    <location>
        <begin position="143"/>
        <end position="165"/>
    </location>
</feature>
<evidence type="ECO:0000256" key="1">
    <source>
        <dbReference type="ARBA" id="ARBA00004651"/>
    </source>
</evidence>
<dbReference type="InterPro" id="IPR050586">
    <property type="entry name" value="CPA3_Na-H_Antiporter_D"/>
</dbReference>
<dbReference type="Pfam" id="PF00361">
    <property type="entry name" value="Proton_antipo_M"/>
    <property type="match status" value="1"/>
</dbReference>
<dbReference type="GO" id="GO:0042773">
    <property type="term" value="P:ATP synthesis coupled electron transport"/>
    <property type="evidence" value="ECO:0007669"/>
    <property type="project" value="InterPro"/>
</dbReference>
<dbReference type="GO" id="GO:0005886">
    <property type="term" value="C:plasma membrane"/>
    <property type="evidence" value="ECO:0007669"/>
    <property type="project" value="UniProtKB-SubCell"/>
</dbReference>
<dbReference type="PANTHER" id="PTHR42703">
    <property type="entry name" value="NADH DEHYDROGENASE"/>
    <property type="match status" value="1"/>
</dbReference>
<feature type="transmembrane region" description="Helical" evidence="8">
    <location>
        <begin position="371"/>
        <end position="391"/>
    </location>
</feature>
<evidence type="ECO:0000256" key="5">
    <source>
        <dbReference type="ARBA" id="ARBA00022989"/>
    </source>
</evidence>
<accession>A0A410FT03</accession>
<feature type="transmembrane region" description="Helical" evidence="8">
    <location>
        <begin position="89"/>
        <end position="107"/>
    </location>
</feature>
<name>A0A410FT03_BIPS1</name>
<feature type="transmembrane region" description="Helical" evidence="8">
    <location>
        <begin position="461"/>
        <end position="481"/>
    </location>
</feature>
<feature type="transmembrane region" description="Helical" evidence="8">
    <location>
        <begin position="429"/>
        <end position="449"/>
    </location>
</feature>
<evidence type="ECO:0000256" key="6">
    <source>
        <dbReference type="ARBA" id="ARBA00023136"/>
    </source>
</evidence>
<dbReference type="EMBL" id="CP034928">
    <property type="protein sequence ID" value="QAA76114.1"/>
    <property type="molecule type" value="Genomic_DNA"/>
</dbReference>
<feature type="transmembrane region" description="Helical" evidence="8">
    <location>
        <begin position="25"/>
        <end position="43"/>
    </location>
</feature>
<evidence type="ECO:0000313" key="11">
    <source>
        <dbReference type="Proteomes" id="UP000287233"/>
    </source>
</evidence>
<keyword evidence="6 8" id="KW-0472">Membrane</keyword>
<feature type="transmembrane region" description="Helical" evidence="8">
    <location>
        <begin position="63"/>
        <end position="82"/>
    </location>
</feature>
<dbReference type="PANTHER" id="PTHR42703:SF1">
    <property type="entry name" value="NA(+)_H(+) ANTIPORTER SUBUNIT D1"/>
    <property type="match status" value="1"/>
</dbReference>
<reference evidence="11" key="1">
    <citation type="submission" date="2018-12" db="EMBL/GenBank/DDBJ databases">
        <title>Complete genome sequence of an uncultured bacterium of the candidate phylum Bipolaricaulota.</title>
        <authorList>
            <person name="Kadnikov V.V."/>
            <person name="Mardanov A.V."/>
            <person name="Beletsky A.V."/>
            <person name="Frank Y.A."/>
            <person name="Karnachuk O.V."/>
            <person name="Ravin N.V."/>
        </authorList>
    </citation>
    <scope>NUCLEOTIDE SEQUENCE [LARGE SCALE GENOMIC DNA]</scope>
</reference>
<evidence type="ECO:0000256" key="3">
    <source>
        <dbReference type="ARBA" id="ARBA00022475"/>
    </source>
</evidence>
<evidence type="ECO:0000313" key="10">
    <source>
        <dbReference type="EMBL" id="QAA76114.1"/>
    </source>
</evidence>
<sequence>MAAALSGVLAYLGCGLLGCVRAPRAFSLLALLAGIASFSLWAPGFAETLVGGLPWGIAVAGDVWAAGVWVLGLVLHAALLLHAWTKDSAFHPLATVLIGACLAGSLSRDLFNLYVLMDLSSLIALVLIASGRRVKAVWAGLQYLVLTEVGLTLYLFGLGLVYARLGTLSVTALAQRGPSLSDPALAVGVGLLLAGAAVKTGVFLLGLWLPQAHGQAPTEASVLLSGIVVKIGVVTLARLSEAFPVGTVLLLLGIVTGFGGLAYALWEKDLKVFLAFHTVSQLGYMLVGLGLGAGMGALLYVVAHGLFKGLLFLAAGEAVDRADRREIAALAGRLSIPVAVGLGVGTCAIAGLPPLVGFAAKGLLAQGAPAWAKGVFYALGLGTAASFSKLVPLFRPRDVGPVGGIPVLVVAVLALGLGATLAVGGLLSLRVWGEAVLIVVMGYGLYFALRRVRPRLPRWGFDWSVVSLLVASVGVAGLVVLGGL</sequence>
<feature type="transmembrane region" description="Helical" evidence="8">
    <location>
        <begin position="185"/>
        <end position="209"/>
    </location>
</feature>
<feature type="transmembrane region" description="Helical" evidence="8">
    <location>
        <begin position="245"/>
        <end position="265"/>
    </location>
</feature>
<feature type="transmembrane region" description="Helical" evidence="8">
    <location>
        <begin position="272"/>
        <end position="291"/>
    </location>
</feature>
<evidence type="ECO:0000256" key="8">
    <source>
        <dbReference type="SAM" id="Phobius"/>
    </source>
</evidence>
<dbReference type="Proteomes" id="UP000287233">
    <property type="component" value="Chromosome"/>
</dbReference>
<evidence type="ECO:0000256" key="4">
    <source>
        <dbReference type="ARBA" id="ARBA00022692"/>
    </source>
</evidence>
<comment type="subcellular location">
    <subcellularLocation>
        <location evidence="1">Cell membrane</location>
        <topology evidence="1">Multi-pass membrane protein</topology>
    </subcellularLocation>
    <subcellularLocation>
        <location evidence="7">Membrane</location>
        <topology evidence="7">Multi-pass membrane protein</topology>
    </subcellularLocation>
</comment>
<keyword evidence="5 8" id="KW-1133">Transmembrane helix</keyword>
<feature type="transmembrane region" description="Helical" evidence="8">
    <location>
        <begin position="297"/>
        <end position="315"/>
    </location>
</feature>
<comment type="similarity">
    <text evidence="2">Belongs to the CPA3 antiporters (TC 2.A.63) subunit D family.</text>
</comment>
<feature type="transmembrane region" description="Helical" evidence="8">
    <location>
        <begin position="221"/>
        <end position="239"/>
    </location>
</feature>
<evidence type="ECO:0000259" key="9">
    <source>
        <dbReference type="Pfam" id="PF00361"/>
    </source>
</evidence>
<feature type="domain" description="NADH:quinone oxidoreductase/Mrp antiporter transmembrane" evidence="9">
    <location>
        <begin position="107"/>
        <end position="383"/>
    </location>
</feature>
<evidence type="ECO:0000256" key="2">
    <source>
        <dbReference type="ARBA" id="ARBA00005346"/>
    </source>
</evidence>
<evidence type="ECO:0000256" key="7">
    <source>
        <dbReference type="RuleBase" id="RU000320"/>
    </source>
</evidence>
<feature type="transmembrane region" description="Helical" evidence="8">
    <location>
        <begin position="403"/>
        <end position="423"/>
    </location>
</feature>
<gene>
    <name evidence="10" type="ORF">BIP78_0348</name>
</gene>
<proteinExistence type="inferred from homology"/>
<organism evidence="10 11">
    <name type="scientific">Bipolaricaulis sibiricus</name>
    <dbReference type="NCBI Taxonomy" id="2501609"/>
    <lineage>
        <taxon>Bacteria</taxon>
        <taxon>Candidatus Bipolaricaulota</taxon>
        <taxon>Candidatus Bipolaricaulia</taxon>
        <taxon>Candidatus Bipolaricaulales</taxon>
        <taxon>Candidatus Bipolaricaulaceae</taxon>
        <taxon>Candidatus Bipolaricaulis</taxon>
    </lineage>
</organism>
<keyword evidence="3" id="KW-1003">Cell membrane</keyword>
<dbReference type="PRINTS" id="PR01437">
    <property type="entry name" value="NUOXDRDTASE4"/>
</dbReference>
<dbReference type="InterPro" id="IPR003918">
    <property type="entry name" value="NADH_UbQ_OxRdtase"/>
</dbReference>